<feature type="transmembrane region" description="Helical" evidence="5">
    <location>
        <begin position="127"/>
        <end position="153"/>
    </location>
</feature>
<evidence type="ECO:0000256" key="1">
    <source>
        <dbReference type="ARBA" id="ARBA00004141"/>
    </source>
</evidence>
<dbReference type="InterPro" id="IPR010761">
    <property type="entry name" value="Clc_prot-like"/>
</dbReference>
<feature type="transmembrane region" description="Helical" evidence="5">
    <location>
        <begin position="7"/>
        <end position="29"/>
    </location>
</feature>
<evidence type="ECO:0000256" key="5">
    <source>
        <dbReference type="SAM" id="Phobius"/>
    </source>
</evidence>
<dbReference type="Proteomes" id="UP000095287">
    <property type="component" value="Unplaced"/>
</dbReference>
<evidence type="ECO:0000256" key="3">
    <source>
        <dbReference type="ARBA" id="ARBA00022989"/>
    </source>
</evidence>
<dbReference type="PANTHER" id="PTHR10671:SF54">
    <property type="entry name" value="CLC-LIKE PROTEIN 2"/>
    <property type="match status" value="1"/>
</dbReference>
<name>A0A1I7Z0L4_9BILA</name>
<feature type="transmembrane region" description="Helical" evidence="5">
    <location>
        <begin position="95"/>
        <end position="115"/>
    </location>
</feature>
<dbReference type="AlphaFoldDB" id="A0A1I7Z0L4"/>
<dbReference type="GO" id="GO:0005886">
    <property type="term" value="C:plasma membrane"/>
    <property type="evidence" value="ECO:0007669"/>
    <property type="project" value="TreeGrafter"/>
</dbReference>
<accession>A0A1I7Z0L4</accession>
<keyword evidence="6" id="KW-1185">Reference proteome</keyword>
<sequence>MRDFGRFALHFPSVACAVLGILLNFAGLATPSWQVTYARELQQWIQNGLWMSCHTRPSGMHTCTYSFTERNYNPHFNPDFVDIQTPPFYPWQNRLFWLIVAGQLVAISGLFCFCVSTSPPLRLKFALVYSVALVLATVAFVVAIGVFAVFSSMVEYRFYQVSVSGIYDKQHGYSFYLFVVGTILVAIALALSIAFIVYDWRTNDGFSRPDSGYLPNRDTEFVRMDPYEREFAMRQLPDIPQKDYRW</sequence>
<evidence type="ECO:0000256" key="2">
    <source>
        <dbReference type="ARBA" id="ARBA00022692"/>
    </source>
</evidence>
<evidence type="ECO:0000256" key="4">
    <source>
        <dbReference type="ARBA" id="ARBA00023136"/>
    </source>
</evidence>
<dbReference type="PROSITE" id="PS01346">
    <property type="entry name" value="CLAUDIN"/>
    <property type="match status" value="1"/>
</dbReference>
<evidence type="ECO:0000313" key="7">
    <source>
        <dbReference type="WBParaSite" id="L893_g21712.t1"/>
    </source>
</evidence>
<keyword evidence="4 5" id="KW-0472">Membrane</keyword>
<proteinExistence type="predicted"/>
<dbReference type="PANTHER" id="PTHR10671">
    <property type="entry name" value="EPITHELIAL MEMBRANE PROTEIN-RELATED"/>
    <property type="match status" value="1"/>
</dbReference>
<dbReference type="WBParaSite" id="L893_g21712.t1">
    <property type="protein sequence ID" value="L893_g21712.t1"/>
    <property type="gene ID" value="L893_g21712"/>
</dbReference>
<dbReference type="Pfam" id="PF07062">
    <property type="entry name" value="Clc-like"/>
    <property type="match status" value="1"/>
</dbReference>
<dbReference type="Gene3D" id="1.20.140.150">
    <property type="match status" value="1"/>
</dbReference>
<evidence type="ECO:0000313" key="6">
    <source>
        <dbReference type="Proteomes" id="UP000095287"/>
    </source>
</evidence>
<organism evidence="6 7">
    <name type="scientific">Steinernema glaseri</name>
    <dbReference type="NCBI Taxonomy" id="37863"/>
    <lineage>
        <taxon>Eukaryota</taxon>
        <taxon>Metazoa</taxon>
        <taxon>Ecdysozoa</taxon>
        <taxon>Nematoda</taxon>
        <taxon>Chromadorea</taxon>
        <taxon>Rhabditida</taxon>
        <taxon>Tylenchina</taxon>
        <taxon>Panagrolaimomorpha</taxon>
        <taxon>Strongyloidoidea</taxon>
        <taxon>Steinernematidae</taxon>
        <taxon>Steinernema</taxon>
    </lineage>
</organism>
<dbReference type="InterPro" id="IPR050579">
    <property type="entry name" value="PMP-22/EMP/MP20-like"/>
</dbReference>
<dbReference type="InterPro" id="IPR017974">
    <property type="entry name" value="Claudin_CS"/>
</dbReference>
<reference evidence="7" key="1">
    <citation type="submission" date="2016-11" db="UniProtKB">
        <authorList>
            <consortium name="WormBaseParasite"/>
        </authorList>
    </citation>
    <scope>IDENTIFICATION</scope>
</reference>
<comment type="subcellular location">
    <subcellularLocation>
        <location evidence="1">Membrane</location>
        <topology evidence="1">Multi-pass membrane protein</topology>
    </subcellularLocation>
</comment>
<keyword evidence="2 5" id="KW-0812">Transmembrane</keyword>
<keyword evidence="3 5" id="KW-1133">Transmembrane helix</keyword>
<feature type="transmembrane region" description="Helical" evidence="5">
    <location>
        <begin position="173"/>
        <end position="198"/>
    </location>
</feature>
<protein>
    <submittedName>
        <fullName evidence="7">Claudin</fullName>
    </submittedName>
</protein>